<name>A0A699U682_TANCI</name>
<protein>
    <submittedName>
        <fullName evidence="1">Uncharacterized protein</fullName>
    </submittedName>
</protein>
<organism evidence="1">
    <name type="scientific">Tanacetum cinerariifolium</name>
    <name type="common">Dalmatian daisy</name>
    <name type="synonym">Chrysanthemum cinerariifolium</name>
    <dbReference type="NCBI Taxonomy" id="118510"/>
    <lineage>
        <taxon>Eukaryota</taxon>
        <taxon>Viridiplantae</taxon>
        <taxon>Streptophyta</taxon>
        <taxon>Embryophyta</taxon>
        <taxon>Tracheophyta</taxon>
        <taxon>Spermatophyta</taxon>
        <taxon>Magnoliopsida</taxon>
        <taxon>eudicotyledons</taxon>
        <taxon>Gunneridae</taxon>
        <taxon>Pentapetalae</taxon>
        <taxon>asterids</taxon>
        <taxon>campanulids</taxon>
        <taxon>Asterales</taxon>
        <taxon>Asteraceae</taxon>
        <taxon>Asteroideae</taxon>
        <taxon>Anthemideae</taxon>
        <taxon>Anthemidinae</taxon>
        <taxon>Tanacetum</taxon>
    </lineage>
</organism>
<dbReference type="EMBL" id="BKCJ011303313">
    <property type="protein sequence ID" value="GFD17850.1"/>
    <property type="molecule type" value="Genomic_DNA"/>
</dbReference>
<evidence type="ECO:0000313" key="1">
    <source>
        <dbReference type="EMBL" id="GFD17850.1"/>
    </source>
</evidence>
<gene>
    <name evidence="1" type="ORF">Tci_889819</name>
</gene>
<proteinExistence type="predicted"/>
<accession>A0A699U682</accession>
<dbReference type="AlphaFoldDB" id="A0A699U682"/>
<sequence length="88" mass="10092">MDRLATQGIDLVSMMQIKIGNGVEYVFLGGSLDGEKSLKEAYPRLYALEEVPIKVNIHAWKVSLDGLPTRWNISRRVVKDIFRKICNW</sequence>
<comment type="caution">
    <text evidence="1">The sequence shown here is derived from an EMBL/GenBank/DDBJ whole genome shotgun (WGS) entry which is preliminary data.</text>
</comment>
<reference evidence="1" key="1">
    <citation type="journal article" date="2019" name="Sci. Rep.">
        <title>Draft genome of Tanacetum cinerariifolium, the natural source of mosquito coil.</title>
        <authorList>
            <person name="Yamashiro T."/>
            <person name="Shiraishi A."/>
            <person name="Satake H."/>
            <person name="Nakayama K."/>
        </authorList>
    </citation>
    <scope>NUCLEOTIDE SEQUENCE</scope>
</reference>